<sequence>MADEIPRPTQPSDQAPPPGPPATSESKEDAPPPPPLPEVAESGKEEALALPPVAAASVESEPVKEEADKKQIPRSLISFKEESNVGADLLESERKALHELKQLQPLNEAEELAKEAAVSAAEEVSVWGVPLLKDERSDVILLKFLRARDFKVKGAFVMLRNTIQWRKEFGIDALVEEDLGDDLEKVLFVHGYDRDGHPVCYNVFGEFQNKELYQKTFSDEEKRTKFLRWRVQFLEKGIRKLDLTPAGISSIFQVNDLKNSPGPAKKELRLATKQALHLLQDNYPEFVAKQVFINAPWWYLAFYTMISPFLTPRTKSKFVVASPAKTAETLFKYISPEHVPIQYGGLSVDYCDCNPEFTIADPVADVTIKPATKQTVEIIIYEKCTIVWELRVVGWELSYGAEFVPEVENGYTIIIQKATKMSPTDEPVETYDSESRDSHSRQLHWSPIRESLVEKDSKKVCQKEALRGICNNDRNPVYWTNGHGYVNKGGGQRLLPKGIWKLEVPPKLRHFLWLTVHGCLPTRDALFRRRSSQTSTCPICCCHDETTEHMFLSCSWVEPIWFGGVLGYKVDQTSLPNWVDWIQAVFSPNMCTTGDTNWRRSYIVFTCWCIWKARCDFVFNGVPLCPPNVLAAITVAVSSFFGARAAVGCRNVGDGRKEIQAVRWCAPVNPFVKINVDASWSKASKSGYVGVIARGQDRKMVAAARYAIRAPSAAAAEATALMHGCQLGAALGIRYVILESDSLEAIKCLSSSLSVGSWETFPVLARVKQMGRDFLDCRWSWVPRLANCVAHVLASFDFPEMCDVVWVERPPSSACDSGWKFMVDLTITPEF</sequence>
<feature type="compositionally biased region" description="Basic and acidic residues" evidence="4">
    <location>
        <begin position="61"/>
        <end position="70"/>
    </location>
</feature>
<dbReference type="InterPro" id="IPR012337">
    <property type="entry name" value="RNaseH-like_sf"/>
</dbReference>
<gene>
    <name evidence="6" type="ORF">D8674_033364</name>
</gene>
<reference evidence="6 7" key="3">
    <citation type="submission" date="2019-11" db="EMBL/GenBank/DDBJ databases">
        <title>A de novo genome assembly of a pear dwarfing rootstock.</title>
        <authorList>
            <person name="Wang F."/>
            <person name="Wang J."/>
            <person name="Li S."/>
            <person name="Zhang Y."/>
            <person name="Fang M."/>
            <person name="Ma L."/>
            <person name="Zhao Y."/>
            <person name="Jiang S."/>
        </authorList>
    </citation>
    <scope>NUCLEOTIDE SEQUENCE [LARGE SCALE GENOMIC DNA]</scope>
    <source>
        <strain evidence="6">S2</strain>
        <tissue evidence="6">Leaf</tissue>
    </source>
</reference>
<dbReference type="InterPro" id="IPR044730">
    <property type="entry name" value="RNase_H-like_dom_plant"/>
</dbReference>
<dbReference type="GO" id="GO:0008289">
    <property type="term" value="F:lipid binding"/>
    <property type="evidence" value="ECO:0007669"/>
    <property type="project" value="InterPro"/>
</dbReference>
<dbReference type="EMBL" id="SMOL01000148">
    <property type="protein sequence ID" value="KAB2628569.1"/>
    <property type="molecule type" value="Genomic_DNA"/>
</dbReference>
<name>A0A5N5HKX4_9ROSA</name>
<dbReference type="InterPro" id="IPR026960">
    <property type="entry name" value="RVT-Znf"/>
</dbReference>
<dbReference type="PANTHER" id="PTHR45932">
    <property type="entry name" value="PATELLIN-1"/>
    <property type="match status" value="1"/>
</dbReference>
<dbReference type="SUPFAM" id="SSF46938">
    <property type="entry name" value="CRAL/TRIO N-terminal domain"/>
    <property type="match status" value="1"/>
</dbReference>
<dbReference type="PANTHER" id="PTHR45932:SF6">
    <property type="entry name" value="PATELLIN-3"/>
    <property type="match status" value="1"/>
</dbReference>
<dbReference type="GO" id="GO:0003676">
    <property type="term" value="F:nucleic acid binding"/>
    <property type="evidence" value="ECO:0007669"/>
    <property type="project" value="InterPro"/>
</dbReference>
<dbReference type="InterPro" id="IPR001251">
    <property type="entry name" value="CRAL-TRIO_dom"/>
</dbReference>
<dbReference type="SUPFAM" id="SSF52087">
    <property type="entry name" value="CRAL/TRIO domain"/>
    <property type="match status" value="1"/>
</dbReference>
<dbReference type="InterPro" id="IPR056794">
    <property type="entry name" value="PATL1-6_C_GOLD"/>
</dbReference>
<feature type="region of interest" description="Disordered" evidence="4">
    <location>
        <begin position="1"/>
        <end position="70"/>
    </location>
</feature>
<keyword evidence="3" id="KW-0472">Membrane</keyword>
<dbReference type="Pfam" id="PF13966">
    <property type="entry name" value="zf-RVT"/>
    <property type="match status" value="1"/>
</dbReference>
<evidence type="ECO:0000256" key="3">
    <source>
        <dbReference type="ARBA" id="ARBA00023136"/>
    </source>
</evidence>
<dbReference type="InterPro" id="IPR036273">
    <property type="entry name" value="CRAL/TRIO_N_dom_sf"/>
</dbReference>
<dbReference type="InterPro" id="IPR036865">
    <property type="entry name" value="CRAL-TRIO_dom_sf"/>
</dbReference>
<evidence type="ECO:0000256" key="4">
    <source>
        <dbReference type="SAM" id="MobiDB-lite"/>
    </source>
</evidence>
<dbReference type="GO" id="GO:0016020">
    <property type="term" value="C:membrane"/>
    <property type="evidence" value="ECO:0007669"/>
    <property type="project" value="UniProtKB-SubCell"/>
</dbReference>
<evidence type="ECO:0000256" key="2">
    <source>
        <dbReference type="ARBA" id="ARBA00022448"/>
    </source>
</evidence>
<evidence type="ECO:0000313" key="6">
    <source>
        <dbReference type="EMBL" id="KAB2628569.1"/>
    </source>
</evidence>
<dbReference type="GO" id="GO:0004523">
    <property type="term" value="F:RNA-DNA hybrid ribonuclease activity"/>
    <property type="evidence" value="ECO:0007669"/>
    <property type="project" value="InterPro"/>
</dbReference>
<feature type="domain" description="CRAL-TRIO" evidence="5">
    <location>
        <begin position="176"/>
        <end position="351"/>
    </location>
</feature>
<keyword evidence="7" id="KW-1185">Reference proteome</keyword>
<dbReference type="InterPro" id="IPR002156">
    <property type="entry name" value="RNaseH_domain"/>
</dbReference>
<protein>
    <submittedName>
        <fullName evidence="6">Patellin-3-like</fullName>
    </submittedName>
</protein>
<organism evidence="6 7">
    <name type="scientific">Pyrus ussuriensis x Pyrus communis</name>
    <dbReference type="NCBI Taxonomy" id="2448454"/>
    <lineage>
        <taxon>Eukaryota</taxon>
        <taxon>Viridiplantae</taxon>
        <taxon>Streptophyta</taxon>
        <taxon>Embryophyta</taxon>
        <taxon>Tracheophyta</taxon>
        <taxon>Spermatophyta</taxon>
        <taxon>Magnoliopsida</taxon>
        <taxon>eudicotyledons</taxon>
        <taxon>Gunneridae</taxon>
        <taxon>Pentapetalae</taxon>
        <taxon>rosids</taxon>
        <taxon>fabids</taxon>
        <taxon>Rosales</taxon>
        <taxon>Rosaceae</taxon>
        <taxon>Amygdaloideae</taxon>
        <taxon>Maleae</taxon>
        <taxon>Pyrus</taxon>
    </lineage>
</organism>
<accession>A0A5N5HKX4</accession>
<dbReference type="SMART" id="SM01100">
    <property type="entry name" value="CRAL_TRIO_N"/>
    <property type="match status" value="1"/>
</dbReference>
<dbReference type="SMART" id="SM00516">
    <property type="entry name" value="SEC14"/>
    <property type="match status" value="1"/>
</dbReference>
<dbReference type="Gene3D" id="3.40.525.10">
    <property type="entry name" value="CRAL-TRIO lipid binding domain"/>
    <property type="match status" value="1"/>
</dbReference>
<feature type="compositionally biased region" description="Low complexity" evidence="4">
    <location>
        <begin position="48"/>
        <end position="60"/>
    </location>
</feature>
<dbReference type="InterPro" id="IPR044834">
    <property type="entry name" value="PATL"/>
</dbReference>
<reference evidence="6 7" key="1">
    <citation type="submission" date="2019-09" db="EMBL/GenBank/DDBJ databases">
        <authorList>
            <person name="Ou C."/>
        </authorList>
    </citation>
    <scope>NUCLEOTIDE SEQUENCE [LARGE SCALE GENOMIC DNA]</scope>
    <source>
        <strain evidence="6">S2</strain>
        <tissue evidence="6">Leaf</tissue>
    </source>
</reference>
<keyword evidence="2" id="KW-0813">Transport</keyword>
<dbReference type="Pfam" id="PF13456">
    <property type="entry name" value="RVT_3"/>
    <property type="match status" value="1"/>
</dbReference>
<evidence type="ECO:0000256" key="1">
    <source>
        <dbReference type="ARBA" id="ARBA00004370"/>
    </source>
</evidence>
<dbReference type="InterPro" id="IPR036397">
    <property type="entry name" value="RNaseH_sf"/>
</dbReference>
<evidence type="ECO:0000313" key="7">
    <source>
        <dbReference type="Proteomes" id="UP000327157"/>
    </source>
</evidence>
<dbReference type="SUPFAM" id="SSF53098">
    <property type="entry name" value="Ribonuclease H-like"/>
    <property type="match status" value="1"/>
</dbReference>
<dbReference type="PROSITE" id="PS50191">
    <property type="entry name" value="CRAL_TRIO"/>
    <property type="match status" value="1"/>
</dbReference>
<dbReference type="InterPro" id="IPR011074">
    <property type="entry name" value="CRAL/TRIO_N_dom"/>
</dbReference>
<evidence type="ECO:0000259" key="5">
    <source>
        <dbReference type="PROSITE" id="PS50191"/>
    </source>
</evidence>
<comment type="subcellular location">
    <subcellularLocation>
        <location evidence="1">Membrane</location>
    </subcellularLocation>
</comment>
<dbReference type="Pfam" id="PF25099">
    <property type="entry name" value="GOLD_PATL1_C"/>
    <property type="match status" value="1"/>
</dbReference>
<reference evidence="7" key="2">
    <citation type="submission" date="2019-10" db="EMBL/GenBank/DDBJ databases">
        <title>A de novo genome assembly of a pear dwarfing rootstock.</title>
        <authorList>
            <person name="Wang F."/>
            <person name="Wang J."/>
            <person name="Li S."/>
            <person name="Zhang Y."/>
            <person name="Fang M."/>
            <person name="Ma L."/>
            <person name="Zhao Y."/>
            <person name="Jiang S."/>
        </authorList>
    </citation>
    <scope>NUCLEOTIDE SEQUENCE [LARGE SCALE GENOMIC DNA]</scope>
</reference>
<dbReference type="PRINTS" id="PR00180">
    <property type="entry name" value="CRETINALDHBP"/>
</dbReference>
<dbReference type="Proteomes" id="UP000327157">
    <property type="component" value="Chromosome 8"/>
</dbReference>
<dbReference type="CDD" id="cd06222">
    <property type="entry name" value="RNase_H_like"/>
    <property type="match status" value="1"/>
</dbReference>
<dbReference type="CDD" id="cd00170">
    <property type="entry name" value="SEC14"/>
    <property type="match status" value="1"/>
</dbReference>
<dbReference type="Gene3D" id="3.30.420.10">
    <property type="entry name" value="Ribonuclease H-like superfamily/Ribonuclease H"/>
    <property type="match status" value="1"/>
</dbReference>
<proteinExistence type="predicted"/>
<dbReference type="OrthoDB" id="75724at2759"/>
<dbReference type="AlphaFoldDB" id="A0A5N5HKX4"/>
<dbReference type="Pfam" id="PF03765">
    <property type="entry name" value="CRAL_TRIO_N"/>
    <property type="match status" value="1"/>
</dbReference>
<comment type="caution">
    <text evidence="6">The sequence shown here is derived from an EMBL/GenBank/DDBJ whole genome shotgun (WGS) entry which is preliminary data.</text>
</comment>
<dbReference type="Pfam" id="PF00650">
    <property type="entry name" value="CRAL_TRIO"/>
    <property type="match status" value="1"/>
</dbReference>